<proteinExistence type="predicted"/>
<reference evidence="2 3" key="1">
    <citation type="submission" date="2024-04" db="EMBL/GenBank/DDBJ databases">
        <title>Tritrichomonas musculus Genome.</title>
        <authorList>
            <person name="Alves-Ferreira E."/>
            <person name="Grigg M."/>
            <person name="Lorenzi H."/>
            <person name="Galac M."/>
        </authorList>
    </citation>
    <scope>NUCLEOTIDE SEQUENCE [LARGE SCALE GENOMIC DNA]</scope>
    <source>
        <strain evidence="2 3">EAF2021</strain>
    </source>
</reference>
<evidence type="ECO:0000256" key="1">
    <source>
        <dbReference type="SAM" id="MobiDB-lite"/>
    </source>
</evidence>
<feature type="region of interest" description="Disordered" evidence="1">
    <location>
        <begin position="254"/>
        <end position="289"/>
    </location>
</feature>
<dbReference type="EMBL" id="JAPFFF010000004">
    <property type="protein sequence ID" value="KAK8892991.1"/>
    <property type="molecule type" value="Genomic_DNA"/>
</dbReference>
<feature type="region of interest" description="Disordered" evidence="1">
    <location>
        <begin position="111"/>
        <end position="131"/>
    </location>
</feature>
<evidence type="ECO:0000313" key="2">
    <source>
        <dbReference type="EMBL" id="KAK8892991.1"/>
    </source>
</evidence>
<dbReference type="Proteomes" id="UP001470230">
    <property type="component" value="Unassembled WGS sequence"/>
</dbReference>
<accession>A0ABR2KPM7</accession>
<feature type="compositionally biased region" description="Polar residues" evidence="1">
    <location>
        <begin position="481"/>
        <end position="492"/>
    </location>
</feature>
<evidence type="ECO:0000313" key="3">
    <source>
        <dbReference type="Proteomes" id="UP001470230"/>
    </source>
</evidence>
<feature type="compositionally biased region" description="Low complexity" evidence="1">
    <location>
        <begin position="119"/>
        <end position="131"/>
    </location>
</feature>
<name>A0ABR2KPM7_9EUKA</name>
<gene>
    <name evidence="2" type="ORF">M9Y10_030245</name>
</gene>
<evidence type="ECO:0008006" key="4">
    <source>
        <dbReference type="Google" id="ProtNLM"/>
    </source>
</evidence>
<feature type="compositionally biased region" description="Acidic residues" evidence="1">
    <location>
        <begin position="493"/>
        <end position="505"/>
    </location>
</feature>
<keyword evidence="3" id="KW-1185">Reference proteome</keyword>
<feature type="compositionally biased region" description="Basic residues" evidence="1">
    <location>
        <begin position="261"/>
        <end position="270"/>
    </location>
</feature>
<comment type="caution">
    <text evidence="2">The sequence shown here is derived from an EMBL/GenBank/DDBJ whole genome shotgun (WGS) entry which is preliminary data.</text>
</comment>
<feature type="region of interest" description="Disordered" evidence="1">
    <location>
        <begin position="481"/>
        <end position="505"/>
    </location>
</feature>
<sequence length="696" mass="81818">MQKLNYEPIPKEASKFIIIGNPAHLQSNNINHNDVQKRTSDDIEFLKREFQKYSDKCSSNEIHNQKKQKKNSNMLPKIPPIQTSNSPKSTDNRSLKSVSVYDRRKQIVLKKPSQKIRSNTANDNNNDDQNYNIYERTPEYLFIKQCYKEMTKQKLVEYQKICEELTSIISTIIQFVQIHFEQKIPISVDHNQFLEYCSSFFNKKDSLYMQLTKREEIYYNKLQQLSQYTKYKIVTIDQLKTELNHFLNFEYEDDQNQQKEKKQKNRQKQKGKTESNTVKPATDTKKQPPQPFFLSNIDYAPYSKFDDSLFYFIHSNNVFNSNIQFRDSPEIEIQKIALEITGIAERNLSFKPNKVSNEESNPNYSLFNGFLTQLFQLVLKDGKIFDKIKDKERMMKIYQHQIKTVITIAFTRIIFDAAYLFNYDYLLNDLDSEKNRQYLHFNEDDEVIQVNSTIIQNLLPRDLDIPDGFLIDYSMHKSRSQQNLQSNSMNPDSDNESDTDSDVVDDPNIPLCSSVNSNSSIFSFIPIKGSSKTIHDLMVNDDDFLIMSEKLNDIQFYSNPFDLAYIIHWIFTRIQSRMSKIHQLTTKKIKSTENILRENGLPRSKSREFDAFIQFDDLFLFFLTVFTFSPPKNARWIAAMLKRFTKLVSNMALQQSASFFIAVVNYISSFPSNEEFSPELIDHIQQMRDELSSHNA</sequence>
<feature type="region of interest" description="Disordered" evidence="1">
    <location>
        <begin position="56"/>
        <end position="97"/>
    </location>
</feature>
<protein>
    <recommendedName>
        <fullName evidence="4">VPS9 domain-containing protein</fullName>
    </recommendedName>
</protein>
<organism evidence="2 3">
    <name type="scientific">Tritrichomonas musculus</name>
    <dbReference type="NCBI Taxonomy" id="1915356"/>
    <lineage>
        <taxon>Eukaryota</taxon>
        <taxon>Metamonada</taxon>
        <taxon>Parabasalia</taxon>
        <taxon>Tritrichomonadida</taxon>
        <taxon>Tritrichomonadidae</taxon>
        <taxon>Tritrichomonas</taxon>
    </lineage>
</organism>